<keyword evidence="1" id="KW-0812">Transmembrane</keyword>
<dbReference type="AlphaFoldDB" id="A0A381VZD9"/>
<protein>
    <recommendedName>
        <fullName evidence="2">Glycosyltransferase 2-like domain-containing protein</fullName>
    </recommendedName>
</protein>
<gene>
    <name evidence="3" type="ORF">METZ01_LOCUS98523</name>
</gene>
<dbReference type="InterPro" id="IPR050834">
    <property type="entry name" value="Glycosyltransf_2"/>
</dbReference>
<proteinExistence type="predicted"/>
<dbReference type="CDD" id="cd00761">
    <property type="entry name" value="Glyco_tranf_GTA_type"/>
    <property type="match status" value="1"/>
</dbReference>
<dbReference type="Gene3D" id="3.90.550.10">
    <property type="entry name" value="Spore Coat Polysaccharide Biosynthesis Protein SpsA, Chain A"/>
    <property type="match status" value="1"/>
</dbReference>
<reference evidence="3" key="1">
    <citation type="submission" date="2018-05" db="EMBL/GenBank/DDBJ databases">
        <authorList>
            <person name="Lanie J.A."/>
            <person name="Ng W.-L."/>
            <person name="Kazmierczak K.M."/>
            <person name="Andrzejewski T.M."/>
            <person name="Davidsen T.M."/>
            <person name="Wayne K.J."/>
            <person name="Tettelin H."/>
            <person name="Glass J.I."/>
            <person name="Rusch D."/>
            <person name="Podicherti R."/>
            <person name="Tsui H.-C.T."/>
            <person name="Winkler M.E."/>
        </authorList>
    </citation>
    <scope>NUCLEOTIDE SEQUENCE</scope>
</reference>
<feature type="transmembrane region" description="Helical" evidence="1">
    <location>
        <begin position="289"/>
        <end position="309"/>
    </location>
</feature>
<evidence type="ECO:0000313" key="3">
    <source>
        <dbReference type="EMBL" id="SVA45669.1"/>
    </source>
</evidence>
<dbReference type="Pfam" id="PF00535">
    <property type="entry name" value="Glycos_transf_2"/>
    <property type="match status" value="1"/>
</dbReference>
<dbReference type="PANTHER" id="PTHR43685:SF3">
    <property type="entry name" value="SLR2126 PROTEIN"/>
    <property type="match status" value="1"/>
</dbReference>
<name>A0A381VZD9_9ZZZZ</name>
<evidence type="ECO:0000256" key="1">
    <source>
        <dbReference type="SAM" id="Phobius"/>
    </source>
</evidence>
<keyword evidence="1" id="KW-0472">Membrane</keyword>
<feature type="domain" description="Glycosyltransferase 2-like" evidence="2">
    <location>
        <begin position="24"/>
        <end position="177"/>
    </location>
</feature>
<dbReference type="EMBL" id="UINC01010248">
    <property type="protein sequence ID" value="SVA45669.1"/>
    <property type="molecule type" value="Genomic_DNA"/>
</dbReference>
<organism evidence="3">
    <name type="scientific">marine metagenome</name>
    <dbReference type="NCBI Taxonomy" id="408172"/>
    <lineage>
        <taxon>unclassified sequences</taxon>
        <taxon>metagenomes</taxon>
        <taxon>ecological metagenomes</taxon>
    </lineage>
</organism>
<sequence length="357" mass="40137">MGYIKKIVELESSPQSKQKAEVLSIVIPAFNSAKLLSICLEALEKQTANKSCFEVTVADDGSTDETLQMLQQLKARSELQLQWTTIPNSGPGNARNAGVALSSGTWIGFMDADVIPHPDWVKNALTLIQQKPEAGAFEGRTEVTQRSRATPFTHQTENIDGGRYPTCNFLVRRNLAHFHPAYLIPFREDTDLAFSILAAGFPIIFAPELIVEHPPLPSSYLRPLVLARRYYYDGLLSRRFPRRYRNDLDAHQIIGLKIPHLKKKLYSLFVLSQIVFLGSQLFGLSGKSLFLAGSAYLLCLLMTAGASLRFANLRDLSLKDWLVFICQQHVLPWVMGYSLFRGWLDFRGEPEYSASKL</sequence>
<accession>A0A381VZD9</accession>
<dbReference type="InterPro" id="IPR001173">
    <property type="entry name" value="Glyco_trans_2-like"/>
</dbReference>
<dbReference type="InterPro" id="IPR029044">
    <property type="entry name" value="Nucleotide-diphossugar_trans"/>
</dbReference>
<dbReference type="SUPFAM" id="SSF53448">
    <property type="entry name" value="Nucleotide-diphospho-sugar transferases"/>
    <property type="match status" value="1"/>
</dbReference>
<dbReference type="PANTHER" id="PTHR43685">
    <property type="entry name" value="GLYCOSYLTRANSFERASE"/>
    <property type="match status" value="1"/>
</dbReference>
<feature type="transmembrane region" description="Helical" evidence="1">
    <location>
        <begin position="265"/>
        <end position="283"/>
    </location>
</feature>
<keyword evidence="1" id="KW-1133">Transmembrane helix</keyword>
<evidence type="ECO:0000259" key="2">
    <source>
        <dbReference type="Pfam" id="PF00535"/>
    </source>
</evidence>